<evidence type="ECO:0000256" key="1">
    <source>
        <dbReference type="SAM" id="MobiDB-lite"/>
    </source>
</evidence>
<reference evidence="2 3" key="1">
    <citation type="journal article" date="2021" name="Plant Biotechnol. J.">
        <title>Multi-omics assisted identification of the key and species-specific regulatory components of drought-tolerant mechanisms in Gossypium stocksii.</title>
        <authorList>
            <person name="Yu D."/>
            <person name="Ke L."/>
            <person name="Zhang D."/>
            <person name="Wu Y."/>
            <person name="Sun Y."/>
            <person name="Mei J."/>
            <person name="Sun J."/>
            <person name="Sun Y."/>
        </authorList>
    </citation>
    <scope>NUCLEOTIDE SEQUENCE [LARGE SCALE GENOMIC DNA]</scope>
    <source>
        <strain evidence="3">cv. E1</strain>
        <tissue evidence="2">Leaf</tissue>
    </source>
</reference>
<keyword evidence="3" id="KW-1185">Reference proteome</keyword>
<protein>
    <submittedName>
        <fullName evidence="2">Uncharacterized protein</fullName>
    </submittedName>
</protein>
<dbReference type="EMBL" id="JAIQCV010000007">
    <property type="protein sequence ID" value="KAH1082376.1"/>
    <property type="molecule type" value="Genomic_DNA"/>
</dbReference>
<feature type="region of interest" description="Disordered" evidence="1">
    <location>
        <begin position="90"/>
        <end position="112"/>
    </location>
</feature>
<dbReference type="PANTHER" id="PTHR35317:SF43">
    <property type="entry name" value="TRANSMEMBRANE PROTEIN"/>
    <property type="match status" value="1"/>
</dbReference>
<dbReference type="Pfam" id="PF14223">
    <property type="entry name" value="Retrotran_gag_2"/>
    <property type="match status" value="1"/>
</dbReference>
<name>A0A9D3VFU9_9ROSI</name>
<organism evidence="2 3">
    <name type="scientific">Gossypium stocksii</name>
    <dbReference type="NCBI Taxonomy" id="47602"/>
    <lineage>
        <taxon>Eukaryota</taxon>
        <taxon>Viridiplantae</taxon>
        <taxon>Streptophyta</taxon>
        <taxon>Embryophyta</taxon>
        <taxon>Tracheophyta</taxon>
        <taxon>Spermatophyta</taxon>
        <taxon>Magnoliopsida</taxon>
        <taxon>eudicotyledons</taxon>
        <taxon>Gunneridae</taxon>
        <taxon>Pentapetalae</taxon>
        <taxon>rosids</taxon>
        <taxon>malvids</taxon>
        <taxon>Malvales</taxon>
        <taxon>Malvaceae</taxon>
        <taxon>Malvoideae</taxon>
        <taxon>Gossypium</taxon>
    </lineage>
</organism>
<evidence type="ECO:0000313" key="2">
    <source>
        <dbReference type="EMBL" id="KAH1082376.1"/>
    </source>
</evidence>
<evidence type="ECO:0000313" key="3">
    <source>
        <dbReference type="Proteomes" id="UP000828251"/>
    </source>
</evidence>
<proteinExistence type="predicted"/>
<gene>
    <name evidence="2" type="ORF">J1N35_022137</name>
</gene>
<dbReference type="PANTHER" id="PTHR35317">
    <property type="entry name" value="OS04G0629600 PROTEIN"/>
    <property type="match status" value="1"/>
</dbReference>
<accession>A0A9D3VFU9</accession>
<dbReference type="AlphaFoldDB" id="A0A9D3VFU9"/>
<dbReference type="OrthoDB" id="989164at2759"/>
<dbReference type="Proteomes" id="UP000828251">
    <property type="component" value="Unassembled WGS sequence"/>
</dbReference>
<comment type="caution">
    <text evidence="2">The sequence shown here is derived from an EMBL/GenBank/DDBJ whole genome shotgun (WGS) entry which is preliminary data.</text>
</comment>
<sequence length="112" mass="13333">MKYKGQRNVREYIMKMFHVASRLRALKIEFSEKLLVFMVLVSLPTQFNEFKISYNCQKEKWTLNKLISHCVQEEERLKCDKFESAHLANAPKDKGKKRKYHKEIAKGPAQKK</sequence>